<evidence type="ECO:0000256" key="3">
    <source>
        <dbReference type="SAM" id="MobiDB-lite"/>
    </source>
</evidence>
<evidence type="ECO:0000259" key="5">
    <source>
        <dbReference type="Pfam" id="PF24842"/>
    </source>
</evidence>
<name>A0A7J7CD46_TRIWF</name>
<evidence type="ECO:0000259" key="4">
    <source>
        <dbReference type="Pfam" id="PF03152"/>
    </source>
</evidence>
<proteinExistence type="inferred from homology"/>
<dbReference type="Gene3D" id="2.40.40.50">
    <property type="entry name" value="Ubiquitin fusion degradation protein UFD1, N-terminal domain"/>
    <property type="match status" value="1"/>
</dbReference>
<dbReference type="GO" id="GO:0034098">
    <property type="term" value="C:VCP-NPL4-UFD1 AAA ATPase complex"/>
    <property type="evidence" value="ECO:0007669"/>
    <property type="project" value="TreeGrafter"/>
</dbReference>
<feature type="domain" description="Ubiquitin fusion degradation protein UFD1 N-terminal subdomain 2" evidence="5">
    <location>
        <begin position="97"/>
        <end position="172"/>
    </location>
</feature>
<dbReference type="Pfam" id="PF03152">
    <property type="entry name" value="UFD1_N1"/>
    <property type="match status" value="1"/>
</dbReference>
<comment type="caution">
    <text evidence="6">The sequence shown here is derived from an EMBL/GenBank/DDBJ whole genome shotgun (WGS) entry which is preliminary data.</text>
</comment>
<evidence type="ECO:0000313" key="6">
    <source>
        <dbReference type="EMBL" id="KAF5732081.1"/>
    </source>
</evidence>
<comment type="similarity">
    <text evidence="1">Belongs to the UFD1 family.</text>
</comment>
<dbReference type="GO" id="GO:0036503">
    <property type="term" value="P:ERAD pathway"/>
    <property type="evidence" value="ECO:0007669"/>
    <property type="project" value="TreeGrafter"/>
</dbReference>
<sequence>MSMHNSFQQTYRCSKSGHEIGDKILLPSSALSCLITMMVDYPMLFQLQNPSTGQISHCGVLEFTSQEGFVLMPDWMMRNMKLLEGETVVVKNVSVRKGTYMKLQPHSTDFINLTNPKSVLETTLRSFSCLTTGDTVMILYNNHKYQIDVVETKPSSAICVIETDCEVDFAPPLDYKEPEKPVKREDDDEEEDVKKKKGLEENKFKAFTGIARRLDGSCSIIKNESDDQIVEANNVMNKSSTDQSNLKVPMSRKLVFNSNVVAGKEEAKSANNGEEKFQAFTGRSYKLN</sequence>
<dbReference type="AlphaFoldDB" id="A0A7J7CD46"/>
<dbReference type="Gene3D" id="3.10.330.10">
    <property type="match status" value="1"/>
</dbReference>
<dbReference type="Pfam" id="PF24842">
    <property type="entry name" value="UFD1_N2"/>
    <property type="match status" value="1"/>
</dbReference>
<dbReference type="GO" id="GO:0031593">
    <property type="term" value="F:polyubiquitin modification-dependent protein binding"/>
    <property type="evidence" value="ECO:0007669"/>
    <property type="project" value="TreeGrafter"/>
</dbReference>
<dbReference type="InterPro" id="IPR004854">
    <property type="entry name" value="Ufd1-like"/>
</dbReference>
<organism evidence="6 7">
    <name type="scientific">Tripterygium wilfordii</name>
    <name type="common">Thunder God vine</name>
    <dbReference type="NCBI Taxonomy" id="458696"/>
    <lineage>
        <taxon>Eukaryota</taxon>
        <taxon>Viridiplantae</taxon>
        <taxon>Streptophyta</taxon>
        <taxon>Embryophyta</taxon>
        <taxon>Tracheophyta</taxon>
        <taxon>Spermatophyta</taxon>
        <taxon>Magnoliopsida</taxon>
        <taxon>eudicotyledons</taxon>
        <taxon>Gunneridae</taxon>
        <taxon>Pentapetalae</taxon>
        <taxon>rosids</taxon>
        <taxon>fabids</taxon>
        <taxon>Celastrales</taxon>
        <taxon>Celastraceae</taxon>
        <taxon>Tripterygium</taxon>
    </lineage>
</organism>
<evidence type="ECO:0000256" key="1">
    <source>
        <dbReference type="ARBA" id="ARBA00006043"/>
    </source>
</evidence>
<evidence type="ECO:0000256" key="2">
    <source>
        <dbReference type="ARBA" id="ARBA00022786"/>
    </source>
</evidence>
<dbReference type="InterPro" id="IPR055417">
    <property type="entry name" value="UFD1_N1"/>
</dbReference>
<feature type="domain" description="Ubiquitin fusion degradation protein UFD1 N-terminal subdomain 1" evidence="4">
    <location>
        <begin position="14"/>
        <end position="95"/>
    </location>
</feature>
<feature type="region of interest" description="Disordered" evidence="3">
    <location>
        <begin position="172"/>
        <end position="195"/>
    </location>
</feature>
<dbReference type="Proteomes" id="UP000593562">
    <property type="component" value="Unassembled WGS sequence"/>
</dbReference>
<keyword evidence="7" id="KW-1185">Reference proteome</keyword>
<dbReference type="GO" id="GO:0006511">
    <property type="term" value="P:ubiquitin-dependent protein catabolic process"/>
    <property type="evidence" value="ECO:0007669"/>
    <property type="project" value="InterPro"/>
</dbReference>
<reference evidence="6 7" key="1">
    <citation type="journal article" date="2020" name="Nat. Commun.">
        <title>Genome of Tripterygium wilfordii and identification of cytochrome P450 involved in triptolide biosynthesis.</title>
        <authorList>
            <person name="Tu L."/>
            <person name="Su P."/>
            <person name="Zhang Z."/>
            <person name="Gao L."/>
            <person name="Wang J."/>
            <person name="Hu T."/>
            <person name="Zhou J."/>
            <person name="Zhang Y."/>
            <person name="Zhao Y."/>
            <person name="Liu Y."/>
            <person name="Song Y."/>
            <person name="Tong Y."/>
            <person name="Lu Y."/>
            <person name="Yang J."/>
            <person name="Xu C."/>
            <person name="Jia M."/>
            <person name="Peters R.J."/>
            <person name="Huang L."/>
            <person name="Gao W."/>
        </authorList>
    </citation>
    <scope>NUCLEOTIDE SEQUENCE [LARGE SCALE GENOMIC DNA]</scope>
    <source>
        <strain evidence="7">cv. XIE 37</strain>
        <tissue evidence="6">Leaf</tissue>
    </source>
</reference>
<dbReference type="PANTHER" id="PTHR12555:SF13">
    <property type="entry name" value="UBIQUITIN RECOGNITION FACTOR IN ER-ASSOCIATED DEGRADATION PROTEIN 1"/>
    <property type="match status" value="1"/>
</dbReference>
<dbReference type="FunFam" id="3.10.330.10:FF:000002">
    <property type="entry name" value="ubiquitin fusion degradation protein 1 homolog"/>
    <property type="match status" value="1"/>
</dbReference>
<dbReference type="PANTHER" id="PTHR12555">
    <property type="entry name" value="UBIQUITIN FUSION DEGRADATON PROTEIN 1"/>
    <property type="match status" value="1"/>
</dbReference>
<keyword evidence="2" id="KW-0833">Ubl conjugation pathway</keyword>
<feature type="compositionally biased region" description="Basic and acidic residues" evidence="3">
    <location>
        <begin position="174"/>
        <end position="185"/>
    </location>
</feature>
<dbReference type="InParanoid" id="A0A7J7CD46"/>
<evidence type="ECO:0000313" key="7">
    <source>
        <dbReference type="Proteomes" id="UP000593562"/>
    </source>
</evidence>
<dbReference type="EMBL" id="JAAARO010000018">
    <property type="protein sequence ID" value="KAF5732081.1"/>
    <property type="molecule type" value="Genomic_DNA"/>
</dbReference>
<accession>A0A7J7CD46</accession>
<dbReference type="InterPro" id="IPR042299">
    <property type="entry name" value="Ufd1-like_Nn"/>
</dbReference>
<gene>
    <name evidence="6" type="ORF">HS088_TW18G00770</name>
</gene>
<dbReference type="InterPro" id="IPR055418">
    <property type="entry name" value="UFD1_N2"/>
</dbReference>
<protein>
    <submittedName>
        <fullName evidence="6">Ubiquitin fusion degradation protein 1</fullName>
    </submittedName>
</protein>